<dbReference type="GO" id="GO:0046872">
    <property type="term" value="F:metal ion binding"/>
    <property type="evidence" value="ECO:0007669"/>
    <property type="project" value="UniProtKB-UniRule"/>
</dbReference>
<accession>A0A8S0RL82</accession>
<comment type="cofactor">
    <cofactor evidence="1">
        <name>Mg(2+)</name>
        <dbReference type="ChEBI" id="CHEBI:18420"/>
    </cofactor>
</comment>
<keyword evidence="1" id="KW-0479">Metal-binding</keyword>
<feature type="region of interest" description="Disordered" evidence="2">
    <location>
        <begin position="105"/>
        <end position="137"/>
    </location>
</feature>
<comment type="caution">
    <text evidence="3">The sequence shown here is derived from an EMBL/GenBank/DDBJ whole genome shotgun (WGS) entry which is preliminary data.</text>
</comment>
<name>A0A8S0RL82_OLEEU</name>
<comment type="similarity">
    <text evidence="1">Belongs to the PP2C family.</text>
</comment>
<proteinExistence type="inferred from homology"/>
<dbReference type="Proteomes" id="UP000594638">
    <property type="component" value="Unassembled WGS sequence"/>
</dbReference>
<dbReference type="SUPFAM" id="SSF81606">
    <property type="entry name" value="PP2C-like"/>
    <property type="match status" value="1"/>
</dbReference>
<dbReference type="GO" id="GO:0004722">
    <property type="term" value="F:protein serine/threonine phosphatase activity"/>
    <property type="evidence" value="ECO:0007669"/>
    <property type="project" value="UniProtKB-EC"/>
</dbReference>
<comment type="catalytic activity">
    <reaction evidence="1">
        <text>O-phospho-L-threonyl-[protein] + H2O = L-threonyl-[protein] + phosphate</text>
        <dbReference type="Rhea" id="RHEA:47004"/>
        <dbReference type="Rhea" id="RHEA-COMP:11060"/>
        <dbReference type="Rhea" id="RHEA-COMP:11605"/>
        <dbReference type="ChEBI" id="CHEBI:15377"/>
        <dbReference type="ChEBI" id="CHEBI:30013"/>
        <dbReference type="ChEBI" id="CHEBI:43474"/>
        <dbReference type="ChEBI" id="CHEBI:61977"/>
        <dbReference type="EC" id="3.1.3.16"/>
    </reaction>
</comment>
<gene>
    <name evidence="3" type="ORF">OLEA9_A057925</name>
</gene>
<dbReference type="GO" id="GO:0009507">
    <property type="term" value="C:chloroplast"/>
    <property type="evidence" value="ECO:0007669"/>
    <property type="project" value="TreeGrafter"/>
</dbReference>
<keyword evidence="4" id="KW-1185">Reference proteome</keyword>
<dbReference type="PANTHER" id="PTHR12320:SF1">
    <property type="entry name" value="PROTEIN PHOSPHATASE PTC7 HOMOLOG"/>
    <property type="match status" value="1"/>
</dbReference>
<comment type="catalytic activity">
    <reaction evidence="1">
        <text>O-phospho-L-seryl-[protein] + H2O = L-seryl-[protein] + phosphate</text>
        <dbReference type="Rhea" id="RHEA:20629"/>
        <dbReference type="Rhea" id="RHEA-COMP:9863"/>
        <dbReference type="Rhea" id="RHEA-COMP:11604"/>
        <dbReference type="ChEBI" id="CHEBI:15377"/>
        <dbReference type="ChEBI" id="CHEBI:29999"/>
        <dbReference type="ChEBI" id="CHEBI:43474"/>
        <dbReference type="ChEBI" id="CHEBI:83421"/>
        <dbReference type="EC" id="3.1.3.16"/>
    </reaction>
</comment>
<dbReference type="Gramene" id="OE9A057925T1">
    <property type="protein sequence ID" value="OE9A057925C1"/>
    <property type="gene ID" value="OE9A057925"/>
</dbReference>
<dbReference type="InterPro" id="IPR039123">
    <property type="entry name" value="PPTC7"/>
</dbReference>
<dbReference type="AlphaFoldDB" id="A0A8S0RL82"/>
<feature type="region of interest" description="Disordered" evidence="2">
    <location>
        <begin position="1"/>
        <end position="21"/>
    </location>
</feature>
<dbReference type="OrthoDB" id="60843at2759"/>
<evidence type="ECO:0000313" key="4">
    <source>
        <dbReference type="Proteomes" id="UP000594638"/>
    </source>
</evidence>
<keyword evidence="1" id="KW-0378">Hydrolase</keyword>
<dbReference type="PANTHER" id="PTHR12320">
    <property type="entry name" value="PROTEIN PHOSPHATASE 2C"/>
    <property type="match status" value="1"/>
</dbReference>
<keyword evidence="1" id="KW-0464">Manganese</keyword>
<sequence length="328" mass="35439">MLDERSTVDNSSGTAESAEEKIGGEMMLQVIHLKLDPISDVTDDIVIEESTGKTVVASNLSVNNRCMEAGNRIEITEDVKGNDRSAVTPVTSQLELSMNLKDQNSEVTVDFSEDSKDQNSEAGNGMRRKNIEHGSQSDMIEVIPASPQLEAEPILDEEADKEFMEECVVADRNERIMMLLTGGYDAYFISGQTWLGVADGVNQLSLGVLPEQSPGSSAVLIAHFDGQALQAANIGDSGFTILRHGSVYKKSSPMLHEFHFPVLIERGDDLSNLTEEIAELLATQAQEVGRSASARCPFADAAQAAGYVGYTGGKLDDVAVIVSVVRRR</sequence>
<comment type="cofactor">
    <cofactor evidence="1">
        <name>Mn(2+)</name>
        <dbReference type="ChEBI" id="CHEBI:29035"/>
    </cofactor>
</comment>
<keyword evidence="1" id="KW-0460">Magnesium</keyword>
<dbReference type="InterPro" id="IPR036457">
    <property type="entry name" value="PPM-type-like_dom_sf"/>
</dbReference>
<evidence type="ECO:0000256" key="2">
    <source>
        <dbReference type="SAM" id="MobiDB-lite"/>
    </source>
</evidence>
<evidence type="ECO:0000256" key="1">
    <source>
        <dbReference type="RuleBase" id="RU366020"/>
    </source>
</evidence>
<protein>
    <recommendedName>
        <fullName evidence="1">Protein phosphatase</fullName>
        <ecNumber evidence="1">3.1.3.16</ecNumber>
    </recommendedName>
</protein>
<dbReference type="EC" id="3.1.3.16" evidence="1"/>
<reference evidence="3 4" key="1">
    <citation type="submission" date="2019-12" db="EMBL/GenBank/DDBJ databases">
        <authorList>
            <person name="Alioto T."/>
            <person name="Alioto T."/>
            <person name="Gomez Garrido J."/>
        </authorList>
    </citation>
    <scope>NUCLEOTIDE SEQUENCE [LARGE SCALE GENOMIC DNA]</scope>
</reference>
<organism evidence="3 4">
    <name type="scientific">Olea europaea subsp. europaea</name>
    <dbReference type="NCBI Taxonomy" id="158383"/>
    <lineage>
        <taxon>Eukaryota</taxon>
        <taxon>Viridiplantae</taxon>
        <taxon>Streptophyta</taxon>
        <taxon>Embryophyta</taxon>
        <taxon>Tracheophyta</taxon>
        <taxon>Spermatophyta</taxon>
        <taxon>Magnoliopsida</taxon>
        <taxon>eudicotyledons</taxon>
        <taxon>Gunneridae</taxon>
        <taxon>Pentapetalae</taxon>
        <taxon>asterids</taxon>
        <taxon>lamiids</taxon>
        <taxon>Lamiales</taxon>
        <taxon>Oleaceae</taxon>
        <taxon>Oleeae</taxon>
        <taxon>Olea</taxon>
    </lineage>
</organism>
<evidence type="ECO:0000313" key="3">
    <source>
        <dbReference type="EMBL" id="CAA2980485.1"/>
    </source>
</evidence>
<dbReference type="EMBL" id="CACTIH010003648">
    <property type="protein sequence ID" value="CAA2980485.1"/>
    <property type="molecule type" value="Genomic_DNA"/>
</dbReference>
<keyword evidence="1" id="KW-0904">Protein phosphatase</keyword>